<keyword evidence="4" id="KW-1185">Reference proteome</keyword>
<dbReference type="SUPFAM" id="SSF56235">
    <property type="entry name" value="N-terminal nucleophile aminohydrolases (Ntn hydrolases)"/>
    <property type="match status" value="1"/>
</dbReference>
<evidence type="ECO:0000313" key="3">
    <source>
        <dbReference type="EMBL" id="QEH39125.1"/>
    </source>
</evidence>
<evidence type="ECO:0000256" key="1">
    <source>
        <dbReference type="SAM" id="MobiDB-lite"/>
    </source>
</evidence>
<dbReference type="RefSeq" id="WP_148598476.1">
    <property type="nucleotide sequence ID" value="NZ_CP042997.1"/>
</dbReference>
<dbReference type="InterPro" id="IPR017932">
    <property type="entry name" value="GATase_2_dom"/>
</dbReference>
<proteinExistence type="predicted"/>
<dbReference type="PROSITE" id="PS51278">
    <property type="entry name" value="GATASE_TYPE_2"/>
    <property type="match status" value="1"/>
</dbReference>
<organism evidence="3 4">
    <name type="scientific">Aquisphaera giovannonii</name>
    <dbReference type="NCBI Taxonomy" id="406548"/>
    <lineage>
        <taxon>Bacteria</taxon>
        <taxon>Pseudomonadati</taxon>
        <taxon>Planctomycetota</taxon>
        <taxon>Planctomycetia</taxon>
        <taxon>Isosphaerales</taxon>
        <taxon>Isosphaeraceae</taxon>
        <taxon>Aquisphaera</taxon>
    </lineage>
</organism>
<evidence type="ECO:0000313" key="4">
    <source>
        <dbReference type="Proteomes" id="UP000324233"/>
    </source>
</evidence>
<protein>
    <submittedName>
        <fullName evidence="3">Amidohydrolase EgtC</fullName>
        <ecNumber evidence="3">3.5.1.-</ecNumber>
    </submittedName>
</protein>
<dbReference type="KEGG" id="agv:OJF2_77370"/>
<dbReference type="PANTHER" id="PTHR43187:SF1">
    <property type="entry name" value="GLUTAMINE AMIDOTRANSFERASE DUG3-RELATED"/>
    <property type="match status" value="1"/>
</dbReference>
<dbReference type="AlphaFoldDB" id="A0A5B9WGJ5"/>
<dbReference type="PANTHER" id="PTHR43187">
    <property type="entry name" value="GLUTAMINE AMIDOTRANSFERASE DUG3-RELATED"/>
    <property type="match status" value="1"/>
</dbReference>
<evidence type="ECO:0000259" key="2">
    <source>
        <dbReference type="PROSITE" id="PS51278"/>
    </source>
</evidence>
<feature type="domain" description="Glutamine amidotransferase type-2" evidence="2">
    <location>
        <begin position="2"/>
        <end position="255"/>
    </location>
</feature>
<dbReference type="InterPro" id="IPR052373">
    <property type="entry name" value="Gamma-glu_amide_hydrolase"/>
</dbReference>
<dbReference type="Gene3D" id="3.60.20.10">
    <property type="entry name" value="Glutamine Phosphoribosylpyrophosphate, subunit 1, domain 1"/>
    <property type="match status" value="1"/>
</dbReference>
<dbReference type="EMBL" id="CP042997">
    <property type="protein sequence ID" value="QEH39125.1"/>
    <property type="molecule type" value="Genomic_DNA"/>
</dbReference>
<dbReference type="EC" id="3.5.1.-" evidence="3"/>
<dbReference type="OrthoDB" id="321954at2"/>
<keyword evidence="3" id="KW-0378">Hydrolase</keyword>
<dbReference type="Proteomes" id="UP000324233">
    <property type="component" value="Chromosome"/>
</dbReference>
<dbReference type="GO" id="GO:0016787">
    <property type="term" value="F:hydrolase activity"/>
    <property type="evidence" value="ECO:0007669"/>
    <property type="project" value="UniProtKB-KW"/>
</dbReference>
<name>A0A5B9WGJ5_9BACT</name>
<reference evidence="3 4" key="1">
    <citation type="submission" date="2019-08" db="EMBL/GenBank/DDBJ databases">
        <title>Deep-cultivation of Planctomycetes and their phenomic and genomic characterization uncovers novel biology.</title>
        <authorList>
            <person name="Wiegand S."/>
            <person name="Jogler M."/>
            <person name="Boedeker C."/>
            <person name="Pinto D."/>
            <person name="Vollmers J."/>
            <person name="Rivas-Marin E."/>
            <person name="Kohn T."/>
            <person name="Peeters S.H."/>
            <person name="Heuer A."/>
            <person name="Rast P."/>
            <person name="Oberbeckmann S."/>
            <person name="Bunk B."/>
            <person name="Jeske O."/>
            <person name="Meyerdierks A."/>
            <person name="Storesund J.E."/>
            <person name="Kallscheuer N."/>
            <person name="Luecker S."/>
            <person name="Lage O.M."/>
            <person name="Pohl T."/>
            <person name="Merkel B.J."/>
            <person name="Hornburger P."/>
            <person name="Mueller R.-W."/>
            <person name="Bruemmer F."/>
            <person name="Labrenz M."/>
            <person name="Spormann A.M."/>
            <person name="Op den Camp H."/>
            <person name="Overmann J."/>
            <person name="Amann R."/>
            <person name="Jetten M.S.M."/>
            <person name="Mascher T."/>
            <person name="Medema M.H."/>
            <person name="Devos D.P."/>
            <person name="Kaster A.-K."/>
            <person name="Ovreas L."/>
            <person name="Rohde M."/>
            <person name="Galperin M.Y."/>
            <person name="Jogler C."/>
        </authorList>
    </citation>
    <scope>NUCLEOTIDE SEQUENCE [LARGE SCALE GENOMIC DNA]</scope>
    <source>
        <strain evidence="3 4">OJF2</strain>
    </source>
</reference>
<accession>A0A5B9WGJ5</accession>
<sequence length="290" mass="30746">MCRIVAYLGPPLTLSRLLHDAPHGLTDQSRNARLMHDSSVAGDGWGVGWFGPDEGAGPGLLKSILPLWSDENGKTMPHAIASGSIVGHVRYAAPNVETCFTNTPLFVMDGLLWTVNGAIEPWPGPISRALRGLLDSDHEADLRGSTDGEMLGALWRTNFRRAGGSDAAGAIRATLRQARDVVREHRGTIMINLLLVGRGRGVAVRYAESGEPNTLFTCKGEGRWQGGTLVASEPLDDEPGWDEVGPQGLVRFDGSGVEVEPLGLDEIEADSEVRAQAGSANGHGARASGS</sequence>
<feature type="region of interest" description="Disordered" evidence="1">
    <location>
        <begin position="269"/>
        <end position="290"/>
    </location>
</feature>
<gene>
    <name evidence="3" type="primary">egtC</name>
    <name evidence="3" type="ORF">OJF2_77370</name>
</gene>
<dbReference type="CDD" id="cd01908">
    <property type="entry name" value="YafJ"/>
    <property type="match status" value="1"/>
</dbReference>
<dbReference type="InterPro" id="IPR029055">
    <property type="entry name" value="Ntn_hydrolases_N"/>
</dbReference>